<evidence type="ECO:0000313" key="2">
    <source>
        <dbReference type="EMBL" id="KRM95347.1"/>
    </source>
</evidence>
<dbReference type="AlphaFoldDB" id="A0A0R2D610"/>
<keyword evidence="1" id="KW-1133">Transmembrane helix</keyword>
<evidence type="ECO:0000256" key="1">
    <source>
        <dbReference type="SAM" id="Phobius"/>
    </source>
</evidence>
<reference evidence="2 3" key="1">
    <citation type="journal article" date="2015" name="Genome Announc.">
        <title>Expanding the biotechnology potential of lactobacilli through comparative genomics of 213 strains and associated genera.</title>
        <authorList>
            <person name="Sun Z."/>
            <person name="Harris H.M."/>
            <person name="McCann A."/>
            <person name="Guo C."/>
            <person name="Argimon S."/>
            <person name="Zhang W."/>
            <person name="Yang X."/>
            <person name="Jeffery I.B."/>
            <person name="Cooney J.C."/>
            <person name="Kagawa T.F."/>
            <person name="Liu W."/>
            <person name="Song Y."/>
            <person name="Salvetti E."/>
            <person name="Wrobel A."/>
            <person name="Rasinkangas P."/>
            <person name="Parkhill J."/>
            <person name="Rea M.C."/>
            <person name="O'Sullivan O."/>
            <person name="Ritari J."/>
            <person name="Douillard F.P."/>
            <person name="Paul Ross R."/>
            <person name="Yang R."/>
            <person name="Briner A.E."/>
            <person name="Felis G.E."/>
            <person name="de Vos W.M."/>
            <person name="Barrangou R."/>
            <person name="Klaenhammer T.R."/>
            <person name="Caufield P.W."/>
            <person name="Cui Y."/>
            <person name="Zhang H."/>
            <person name="O'Toole P.W."/>
        </authorList>
    </citation>
    <scope>NUCLEOTIDE SEQUENCE [LARGE SCALE GENOMIC DNA]</scope>
    <source>
        <strain evidence="2 3">DSM 21051</strain>
    </source>
</reference>
<dbReference type="Proteomes" id="UP000051015">
    <property type="component" value="Unassembled WGS sequence"/>
</dbReference>
<feature type="transmembrane region" description="Helical" evidence="1">
    <location>
        <begin position="110"/>
        <end position="136"/>
    </location>
</feature>
<proteinExistence type="predicted"/>
<sequence length="205" mass="23154">MMTDKESYLKELEGYLEPLTPEEANDAIDFYGEYIEDANLQTKKEIEYKLGNARQLSRKILADYSIKADEDNRQNNRKSTPQSNSKMIWMIILVIISAPMTLGIGGVVLLMIMCAALVVAIMTVVLLATLIILMAVCIYTGVLLLFTHLATGIFYLGIGIIALGCLMVVLPVLYWICSVVIQILANFARYLYQKFSRRNQRRSEL</sequence>
<protein>
    <submittedName>
        <fullName evidence="2">Membrane protein</fullName>
    </submittedName>
</protein>
<dbReference type="EMBL" id="AYZD01000027">
    <property type="protein sequence ID" value="KRM95347.1"/>
    <property type="molecule type" value="Genomic_DNA"/>
</dbReference>
<feature type="transmembrane region" description="Helical" evidence="1">
    <location>
        <begin position="143"/>
        <end position="166"/>
    </location>
</feature>
<keyword evidence="1" id="KW-0812">Transmembrane</keyword>
<organism evidence="2 3">
    <name type="scientific">Liquorilactobacillus aquaticus DSM 21051</name>
    <dbReference type="NCBI Taxonomy" id="1423725"/>
    <lineage>
        <taxon>Bacteria</taxon>
        <taxon>Bacillati</taxon>
        <taxon>Bacillota</taxon>
        <taxon>Bacilli</taxon>
        <taxon>Lactobacillales</taxon>
        <taxon>Lactobacillaceae</taxon>
        <taxon>Liquorilactobacillus</taxon>
    </lineage>
</organism>
<name>A0A0R2D610_9LACO</name>
<keyword evidence="1" id="KW-0472">Membrane</keyword>
<accession>A0A0R2D610</accession>
<dbReference type="STRING" id="1423725.FC19_GL001957"/>
<dbReference type="Pfam" id="PF22564">
    <property type="entry name" value="HAAS"/>
    <property type="match status" value="1"/>
</dbReference>
<comment type="caution">
    <text evidence="2">The sequence shown here is derived from an EMBL/GenBank/DDBJ whole genome shotgun (WGS) entry which is preliminary data.</text>
</comment>
<feature type="transmembrane region" description="Helical" evidence="1">
    <location>
        <begin position="172"/>
        <end position="192"/>
    </location>
</feature>
<feature type="transmembrane region" description="Helical" evidence="1">
    <location>
        <begin position="87"/>
        <end position="104"/>
    </location>
</feature>
<evidence type="ECO:0000313" key="3">
    <source>
        <dbReference type="Proteomes" id="UP000051015"/>
    </source>
</evidence>
<dbReference type="PATRIC" id="fig|1423725.3.peg.2009"/>
<gene>
    <name evidence="2" type="ORF">FC19_GL001957</name>
</gene>
<keyword evidence="3" id="KW-1185">Reference proteome</keyword>